<dbReference type="InterPro" id="IPR031793">
    <property type="entry name" value="KICSTOR_ITFG2"/>
</dbReference>
<feature type="compositionally biased region" description="Basic and acidic residues" evidence="1">
    <location>
        <begin position="1722"/>
        <end position="1754"/>
    </location>
</feature>
<feature type="compositionally biased region" description="Low complexity" evidence="1">
    <location>
        <begin position="1293"/>
        <end position="1306"/>
    </location>
</feature>
<feature type="region of interest" description="Disordered" evidence="1">
    <location>
        <begin position="1067"/>
        <end position="1091"/>
    </location>
</feature>
<feature type="compositionally biased region" description="Polar residues" evidence="1">
    <location>
        <begin position="951"/>
        <end position="965"/>
    </location>
</feature>
<dbReference type="Pfam" id="PF15907">
    <property type="entry name" value="Itfg2"/>
    <property type="match status" value="2"/>
</dbReference>
<feature type="compositionally biased region" description="Acidic residues" evidence="1">
    <location>
        <begin position="1147"/>
        <end position="1158"/>
    </location>
</feature>
<feature type="compositionally biased region" description="Low complexity" evidence="1">
    <location>
        <begin position="1561"/>
        <end position="1571"/>
    </location>
</feature>
<feature type="region of interest" description="Disordered" evidence="1">
    <location>
        <begin position="1015"/>
        <end position="1052"/>
    </location>
</feature>
<feature type="region of interest" description="Disordered" evidence="1">
    <location>
        <begin position="112"/>
        <end position="331"/>
    </location>
</feature>
<evidence type="ECO:0000313" key="2">
    <source>
        <dbReference type="EMBL" id="GJJ68793.1"/>
    </source>
</evidence>
<feature type="compositionally biased region" description="Polar residues" evidence="1">
    <location>
        <begin position="1332"/>
        <end position="1342"/>
    </location>
</feature>
<accession>A0A9P3H2A0</accession>
<feature type="compositionally biased region" description="Polar residues" evidence="1">
    <location>
        <begin position="1267"/>
        <end position="1292"/>
    </location>
</feature>
<feature type="compositionally biased region" description="Polar residues" evidence="1">
    <location>
        <begin position="208"/>
        <end position="219"/>
    </location>
</feature>
<dbReference type="EMBL" id="BQFW01000002">
    <property type="protein sequence ID" value="GJJ68793.1"/>
    <property type="molecule type" value="Genomic_DNA"/>
</dbReference>
<dbReference type="Proteomes" id="UP000827284">
    <property type="component" value="Unassembled WGS sequence"/>
</dbReference>
<feature type="compositionally biased region" description="Polar residues" evidence="1">
    <location>
        <begin position="1241"/>
        <end position="1251"/>
    </location>
</feature>
<comment type="caution">
    <text evidence="2">The sequence shown here is derived from an EMBL/GenBank/DDBJ whole genome shotgun (WGS) entry which is preliminary data.</text>
</comment>
<feature type="region of interest" description="Disordered" evidence="1">
    <location>
        <begin position="1118"/>
        <end position="1364"/>
    </location>
</feature>
<dbReference type="InterPro" id="IPR028994">
    <property type="entry name" value="Integrin_alpha_N"/>
</dbReference>
<feature type="compositionally biased region" description="Basic and acidic residues" evidence="1">
    <location>
        <begin position="1674"/>
        <end position="1684"/>
    </location>
</feature>
<proteinExistence type="predicted"/>
<feature type="compositionally biased region" description="Polar residues" evidence="1">
    <location>
        <begin position="1515"/>
        <end position="1528"/>
    </location>
</feature>
<feature type="region of interest" description="Disordered" evidence="1">
    <location>
        <begin position="605"/>
        <end position="624"/>
    </location>
</feature>
<keyword evidence="3" id="KW-1185">Reference proteome</keyword>
<feature type="compositionally biased region" description="Low complexity" evidence="1">
    <location>
        <begin position="974"/>
        <end position="990"/>
    </location>
</feature>
<feature type="compositionally biased region" description="Acidic residues" evidence="1">
    <location>
        <begin position="1399"/>
        <end position="1408"/>
    </location>
</feature>
<dbReference type="SUPFAM" id="SSF69318">
    <property type="entry name" value="Integrin alpha N-terminal domain"/>
    <property type="match status" value="1"/>
</dbReference>
<feature type="region of interest" description="Disordered" evidence="1">
    <location>
        <begin position="427"/>
        <end position="456"/>
    </location>
</feature>
<feature type="compositionally biased region" description="Acidic residues" evidence="1">
    <location>
        <begin position="1212"/>
        <end position="1222"/>
    </location>
</feature>
<feature type="compositionally biased region" description="Low complexity" evidence="1">
    <location>
        <begin position="1630"/>
        <end position="1646"/>
    </location>
</feature>
<dbReference type="PANTHER" id="PTHR16317">
    <property type="entry name" value="INTEGRIN ALPHA REPEAT DOMAIN-CONTAINING"/>
    <property type="match status" value="1"/>
</dbReference>
<feature type="compositionally biased region" description="Basic residues" evidence="1">
    <location>
        <begin position="307"/>
        <end position="318"/>
    </location>
</feature>
<feature type="compositionally biased region" description="Polar residues" evidence="1">
    <location>
        <begin position="1376"/>
        <end position="1390"/>
    </location>
</feature>
<gene>
    <name evidence="2" type="ORF">EMPS_01139</name>
</gene>
<feature type="region of interest" description="Disordered" evidence="1">
    <location>
        <begin position="1554"/>
        <end position="1584"/>
    </location>
</feature>
<feature type="compositionally biased region" description="Low complexity" evidence="1">
    <location>
        <begin position="1018"/>
        <end position="1052"/>
    </location>
</feature>
<feature type="region of interest" description="Disordered" evidence="1">
    <location>
        <begin position="896"/>
        <end position="1001"/>
    </location>
</feature>
<sequence>MPTVRHVSLVQKLQWHVSGNISPTAFAIGDVDGHGDNAFVIGNLVGDLFIFKGNDPDGQPWLTCKGLGTITAVAIGDIRNWGKNSIVVMSAEGLCHIFDVAELEDDRAQMAPATTGATPAAVARSAGAPGKTSSIYSSTPRSGSYQQSVGGGHHSGIPATPSIKPVPDLHHHHHHHHHGTPPLPPAPQNTPHGSTSSSISAFPHHSHSQSSTPIHQTHMGSMAQAGSRRGSDIPPGNASRATSVLANLIGTPPLSSMASHGHSSSHHPRSVGGHSNANSPTGTPLLKPQHMSGSNTPAHSTRDHGSRKQSAHSRHHGAAKTQVHTVGGRRVLERPNLTLPVPVNINRAHIADIDGDGLNELVLARTDRILHSYALQISKPASPNTSAHPNNQPLKLVKLLSRSSSMSAESSGLLSPSDDRRETIIHYPSLSSTGRQYHTGSVGGSEAQDGSPGVDSSNRLVLVEKKRWALDGQINCLSVTKDIQTGLPILLVAQPGLKFVMVDHTGNISEPMTQIQRTPTLNSKVEGPDTPTRGAGSGDVATDIVCGTQYVNGEKKNIIGLMSMDGAFALHDLYNNTVKVHDLDSTHKIFGFSKLNFGKDHLERQAKESRKARPGYGQHTSRYVDDINDGDIELEDEDYDNDDGFDLGSDGGETLGDNYNEHGYGFENRSRRPRKQAPSLLIPEPYGARFQRSDMFVGCSWSGITFFIDQDFNTAQYDFDARVCAFGAGQYAVSPGRNEPCLFYVDFEDNIFVYYNLYIQTKPTIQFRDVLNSDAALVRSSQKMLLAEKQSVSAKEPVKESPSFEDIRDGIKTPHEIQPWEGKDMQEFVHDSLYNVNRYEDEFQELKRLADIECAKRAAIFEEEAAKERQHLEAERRAQDETAAAAAAALSNAARCHGSPTYIDPRLRKPSYSPSEKTMVDHTMVEAQRPSSRRSMSQRRKFSAHDIQTGLGMTQASQSQYTQSHLADDPHLLSPRSAASSSATSSPTSPKGQTGFSEKRRSSLLIKDVLNHYEGKITPPMKSPTSPSSASQQSSKSYKGGPFASSGSPGSTASLTNIIKRFSLKDLGNGGRLSRSAGNGSGSSSVGSSSPIHPLIGGAALGKGKTLDARVGKSLRVNRPSTRNRQLGVVSRKLGTGTKSRLSLQQDCEDESEEEDDGIERAPSEGTGETDGDNLLEFDGSSRKSGGDEEDLQEAEDRSENGNSDFFTGERNEDDNYVEDDATGAYTPSTISPIPSPGRFYSQQGGRSVDQSPGVEDSTFMLGKSLLSPSVSSRPFTSTATVAVTGKTSRTDQGGSRPSSSSSQGHTRQRSSHGLLDASLGLLPTREIVATTGLSSGPNSAGAQDGRRSRAESVLSTGSDIGGVIVPDITLMASSFPSQSHMPLSTSEPYSQRPHLSDDSEDGDDDVEEKGADDQGTRVVRRPARRSNTLGSQDSGATRGTGSGSDTGTGPSAKQKGSRSNAPSGADVKLMPAPLPRSHQHYQRYQQEHHLMQQQQQHQGSWTRQLDKDAALQSGHVSFSGTARPNSGGSSGGLVDTSQEATYAYQSGYDAGFGRGLTGKSSSTTSSTAASDFGSGPSSPLSSNVNSAHAILSNPSLNSFKGFGVLSLPVASPSGSTATAHQQQHQYFASSHYHQQPQQPPGSSSSMARVGPLSREPMLEDDRASIRSKTSSFRTRDSEWDSRQDISSVLAGAPTFRRGNDHDYSASLASSSSTAQLASDSLVRRLEELQQQDQDKEERQRRKERELHERHSDSTKTLTTTSTKASSTRPSILSRANSGASVKSSVSHSTVSSTHPHHPSAPVSGHSSSGAGTTGANSAGPSSGSSKSAFREADHDSSKRLKNRPGMGQGL</sequence>
<protein>
    <submittedName>
        <fullName evidence="2">KICSTOR complex protein ITFG2</fullName>
    </submittedName>
</protein>
<feature type="compositionally biased region" description="Polar residues" evidence="1">
    <location>
        <begin position="1769"/>
        <end position="1779"/>
    </location>
</feature>
<feature type="region of interest" description="Disordered" evidence="1">
    <location>
        <begin position="1611"/>
        <end position="1851"/>
    </location>
</feature>
<name>A0A9P3H2A0_9FUNG</name>
<feature type="compositionally biased region" description="Polar residues" evidence="1">
    <location>
        <begin position="429"/>
        <end position="439"/>
    </location>
</feature>
<reference evidence="2" key="2">
    <citation type="journal article" date="2022" name="Microbiol. Resour. Announc.">
        <title>Whole-Genome Sequence of Entomortierella parvispora E1425, a Mucoromycotan Fungus Associated with Burkholderiaceae-Related Endosymbiotic Bacteria.</title>
        <authorList>
            <person name="Herlambang A."/>
            <person name="Guo Y."/>
            <person name="Takashima Y."/>
            <person name="Narisawa K."/>
            <person name="Ohta H."/>
            <person name="Nishizawa T."/>
        </authorList>
    </citation>
    <scope>NUCLEOTIDE SEQUENCE</scope>
    <source>
        <strain evidence="2">E1425</strain>
    </source>
</reference>
<dbReference type="OrthoDB" id="9996127at2759"/>
<feature type="compositionally biased region" description="Polar residues" evidence="1">
    <location>
        <begin position="131"/>
        <end position="148"/>
    </location>
</feature>
<feature type="compositionally biased region" description="Low complexity" evidence="1">
    <location>
        <begin position="1072"/>
        <end position="1090"/>
    </location>
</feature>
<organism evidence="2 3">
    <name type="scientific">Entomortierella parvispora</name>
    <dbReference type="NCBI Taxonomy" id="205924"/>
    <lineage>
        <taxon>Eukaryota</taxon>
        <taxon>Fungi</taxon>
        <taxon>Fungi incertae sedis</taxon>
        <taxon>Mucoromycota</taxon>
        <taxon>Mortierellomycotina</taxon>
        <taxon>Mortierellomycetes</taxon>
        <taxon>Mortierellales</taxon>
        <taxon>Mortierellaceae</taxon>
        <taxon>Entomortierella</taxon>
    </lineage>
</organism>
<feature type="compositionally biased region" description="Basic and acidic residues" evidence="1">
    <location>
        <begin position="1829"/>
        <end position="1839"/>
    </location>
</feature>
<feature type="compositionally biased region" description="Low complexity" evidence="1">
    <location>
        <begin position="1755"/>
        <end position="1768"/>
    </location>
</feature>
<reference evidence="2" key="1">
    <citation type="submission" date="2021-11" db="EMBL/GenBank/DDBJ databases">
        <authorList>
            <person name="Herlambang A."/>
            <person name="Guo Y."/>
            <person name="Takashima Y."/>
            <person name="Nishizawa T."/>
        </authorList>
    </citation>
    <scope>NUCLEOTIDE SEQUENCE</scope>
    <source>
        <strain evidence="2">E1425</strain>
    </source>
</reference>
<feature type="region of interest" description="Disordered" evidence="1">
    <location>
        <begin position="1376"/>
        <end position="1536"/>
    </location>
</feature>
<feature type="compositionally biased region" description="Low complexity" evidence="1">
    <location>
        <begin position="1780"/>
        <end position="1828"/>
    </location>
</feature>
<feature type="compositionally biased region" description="Low complexity" evidence="1">
    <location>
        <begin position="112"/>
        <end position="123"/>
    </location>
</feature>
<feature type="compositionally biased region" description="Basic residues" evidence="1">
    <location>
        <begin position="170"/>
        <end position="179"/>
    </location>
</feature>
<dbReference type="GO" id="GO:0032006">
    <property type="term" value="P:regulation of TOR signaling"/>
    <property type="evidence" value="ECO:0007669"/>
    <property type="project" value="TreeGrafter"/>
</dbReference>
<feature type="compositionally biased region" description="Low complexity" evidence="1">
    <location>
        <begin position="1705"/>
        <end position="1721"/>
    </location>
</feature>
<feature type="compositionally biased region" description="Polar residues" evidence="1">
    <location>
        <begin position="1137"/>
        <end position="1146"/>
    </location>
</feature>
<evidence type="ECO:0000313" key="3">
    <source>
        <dbReference type="Proteomes" id="UP000827284"/>
    </source>
</evidence>
<feature type="compositionally biased region" description="Polar residues" evidence="1">
    <location>
        <begin position="1613"/>
        <end position="1629"/>
    </location>
</feature>
<evidence type="ECO:0000256" key="1">
    <source>
        <dbReference type="SAM" id="MobiDB-lite"/>
    </source>
</evidence>
<dbReference type="PANTHER" id="PTHR16317:SF1">
    <property type="entry name" value="KICSTOR COMPLEX PROTEIN ITFG2"/>
    <property type="match status" value="1"/>
</dbReference>